<dbReference type="GO" id="GO:0005829">
    <property type="term" value="C:cytosol"/>
    <property type="evidence" value="ECO:0007669"/>
    <property type="project" value="TreeGrafter"/>
</dbReference>
<accession>A0A8J8NZT7</accession>
<evidence type="ECO:0000313" key="2">
    <source>
        <dbReference type="EMBL" id="TNV84432.1"/>
    </source>
</evidence>
<dbReference type="GO" id="GO:0032934">
    <property type="term" value="F:sterol binding"/>
    <property type="evidence" value="ECO:0007669"/>
    <property type="project" value="TreeGrafter"/>
</dbReference>
<organism evidence="2 3">
    <name type="scientific">Halteria grandinella</name>
    <dbReference type="NCBI Taxonomy" id="5974"/>
    <lineage>
        <taxon>Eukaryota</taxon>
        <taxon>Sar</taxon>
        <taxon>Alveolata</taxon>
        <taxon>Ciliophora</taxon>
        <taxon>Intramacronucleata</taxon>
        <taxon>Spirotrichea</taxon>
        <taxon>Stichotrichia</taxon>
        <taxon>Sporadotrichida</taxon>
        <taxon>Halteriidae</taxon>
        <taxon>Halteria</taxon>
    </lineage>
</organism>
<dbReference type="AlphaFoldDB" id="A0A8J8NZT7"/>
<evidence type="ECO:0000256" key="1">
    <source>
        <dbReference type="SAM" id="Coils"/>
    </source>
</evidence>
<feature type="coiled-coil region" evidence="1">
    <location>
        <begin position="317"/>
        <end position="354"/>
    </location>
</feature>
<dbReference type="Pfam" id="PF01237">
    <property type="entry name" value="Oxysterol_BP"/>
    <property type="match status" value="1"/>
</dbReference>
<comment type="caution">
    <text evidence="2">The sequence shown here is derived from an EMBL/GenBank/DDBJ whole genome shotgun (WGS) entry which is preliminary data.</text>
</comment>
<dbReference type="GO" id="GO:0016020">
    <property type="term" value="C:membrane"/>
    <property type="evidence" value="ECO:0007669"/>
    <property type="project" value="TreeGrafter"/>
</dbReference>
<evidence type="ECO:0000313" key="3">
    <source>
        <dbReference type="Proteomes" id="UP000785679"/>
    </source>
</evidence>
<proteinExistence type="predicted"/>
<dbReference type="InterPro" id="IPR000648">
    <property type="entry name" value="Oxysterol-bd"/>
</dbReference>
<dbReference type="PANTHER" id="PTHR10972:SF148">
    <property type="entry name" value="OXYSTEROL-BINDING PROTEIN 9"/>
    <property type="match status" value="1"/>
</dbReference>
<keyword evidence="1" id="KW-0175">Coiled coil</keyword>
<dbReference type="InterPro" id="IPR037239">
    <property type="entry name" value="OSBP_sf"/>
</dbReference>
<keyword evidence="3" id="KW-1185">Reference proteome</keyword>
<name>A0A8J8NZT7_HALGN</name>
<gene>
    <name evidence="2" type="ORF">FGO68_gene16086</name>
</gene>
<dbReference type="PANTHER" id="PTHR10972">
    <property type="entry name" value="OXYSTEROL-BINDING PROTEIN-RELATED"/>
    <property type="match status" value="1"/>
</dbReference>
<dbReference type="OrthoDB" id="14833at2759"/>
<dbReference type="Proteomes" id="UP000785679">
    <property type="component" value="Unassembled WGS sequence"/>
</dbReference>
<protein>
    <recommendedName>
        <fullName evidence="4">Oxysterol-binding protein</fullName>
    </recommendedName>
</protein>
<reference evidence="2" key="1">
    <citation type="submission" date="2019-06" db="EMBL/GenBank/DDBJ databases">
        <authorList>
            <person name="Zheng W."/>
        </authorList>
    </citation>
    <scope>NUCLEOTIDE SEQUENCE</scope>
    <source>
        <strain evidence="2">QDHG01</strain>
    </source>
</reference>
<dbReference type="Gene3D" id="2.40.160.120">
    <property type="match status" value="1"/>
</dbReference>
<sequence>MNVHVKSGQRLGISDRFSGYFRMENGALWCHNQDELAAQSGIIMDLLQRAGKQLMEGRGIVAISLPVRIFEKRSTIEKICDLWCTGPLFLKRAALETDPIERMKYVITFVVSGMHQVATQRKPFNPIIGETYQGHWPDGTSIFVEHISHHPPISSFLVEHPDALFTFEGSYEYQAKITDLGNSATGRQAGKNRVRFDNNQYVEFEYPQMKINGLIYGRRTTQWVGTFEFTDTSNHLTARLEFSKGPGLFSRSALPIDCFEGSIMQNGAEKSKVQGSWLEFIRFDGRLYWELETCDTVRPVATEECLPSDCRYREDSITFGTGDLERAQQEKERLEELQRRDRRLRESSAKMKGRLLH</sequence>
<evidence type="ECO:0008006" key="4">
    <source>
        <dbReference type="Google" id="ProtNLM"/>
    </source>
</evidence>
<dbReference type="EMBL" id="RRYP01002774">
    <property type="protein sequence ID" value="TNV84432.1"/>
    <property type="molecule type" value="Genomic_DNA"/>
</dbReference>
<dbReference type="SUPFAM" id="SSF144000">
    <property type="entry name" value="Oxysterol-binding protein-like"/>
    <property type="match status" value="1"/>
</dbReference>